<feature type="domain" description="Disease resistance R13L4/SHOC-2-like LRR" evidence="13">
    <location>
        <begin position="95"/>
        <end position="224"/>
    </location>
</feature>
<evidence type="ECO:0000256" key="1">
    <source>
        <dbReference type="ARBA" id="ARBA00004251"/>
    </source>
</evidence>
<dbReference type="Proteomes" id="UP001159364">
    <property type="component" value="Unassembled WGS sequence"/>
</dbReference>
<evidence type="ECO:0000256" key="10">
    <source>
        <dbReference type="ARBA" id="ARBA00023170"/>
    </source>
</evidence>
<evidence type="ECO:0000256" key="2">
    <source>
        <dbReference type="ARBA" id="ARBA00009592"/>
    </source>
</evidence>
<dbReference type="SUPFAM" id="SSF52058">
    <property type="entry name" value="L domain-like"/>
    <property type="match status" value="2"/>
</dbReference>
<evidence type="ECO:0000313" key="14">
    <source>
        <dbReference type="EMBL" id="KAJ8747204.1"/>
    </source>
</evidence>
<proteinExistence type="inferred from homology"/>
<evidence type="ECO:0000256" key="6">
    <source>
        <dbReference type="ARBA" id="ARBA00022729"/>
    </source>
</evidence>
<evidence type="ECO:0000256" key="3">
    <source>
        <dbReference type="ARBA" id="ARBA00022475"/>
    </source>
</evidence>
<dbReference type="PANTHER" id="PTHR48052">
    <property type="entry name" value="UNNAMED PRODUCT"/>
    <property type="match status" value="1"/>
</dbReference>
<evidence type="ECO:0000259" key="13">
    <source>
        <dbReference type="Pfam" id="PF23598"/>
    </source>
</evidence>
<protein>
    <recommendedName>
        <fullName evidence="16">Leucine-rich repeat-containing N-terminal plant-type domain-containing protein</fullName>
    </recommendedName>
</protein>
<dbReference type="EMBL" id="JAIWQS010000216">
    <property type="protein sequence ID" value="KAJ8747204.1"/>
    <property type="molecule type" value="Genomic_DNA"/>
</dbReference>
<keyword evidence="6" id="KW-0732">Signal</keyword>
<dbReference type="FunFam" id="3.80.10.10:FF:000565">
    <property type="entry name" value="Leucine-rich repeat receptor-like kinase protein FLORAL ORGAN NUMBER1"/>
    <property type="match status" value="1"/>
</dbReference>
<dbReference type="InterPro" id="IPR013210">
    <property type="entry name" value="LRR_N_plant-typ"/>
</dbReference>
<evidence type="ECO:0000256" key="5">
    <source>
        <dbReference type="ARBA" id="ARBA00022692"/>
    </source>
</evidence>
<dbReference type="InterPro" id="IPR032675">
    <property type="entry name" value="LRR_dom_sf"/>
</dbReference>
<keyword evidence="7" id="KW-0677">Repeat</keyword>
<evidence type="ECO:0000256" key="4">
    <source>
        <dbReference type="ARBA" id="ARBA00022614"/>
    </source>
</evidence>
<evidence type="ECO:0000256" key="9">
    <source>
        <dbReference type="ARBA" id="ARBA00023136"/>
    </source>
</evidence>
<evidence type="ECO:0008006" key="16">
    <source>
        <dbReference type="Google" id="ProtNLM"/>
    </source>
</evidence>
<keyword evidence="11" id="KW-0325">Glycoprotein</keyword>
<dbReference type="AlphaFoldDB" id="A0AAV8S4V0"/>
<evidence type="ECO:0000256" key="11">
    <source>
        <dbReference type="ARBA" id="ARBA00023180"/>
    </source>
</evidence>
<dbReference type="FunFam" id="3.80.10.10:FF:001158">
    <property type="entry name" value="Leucine-rich repeat protein kinase family protein"/>
    <property type="match status" value="1"/>
</dbReference>
<comment type="caution">
    <text evidence="14">The sequence shown here is derived from an EMBL/GenBank/DDBJ whole genome shotgun (WGS) entry which is preliminary data.</text>
</comment>
<evidence type="ECO:0000313" key="15">
    <source>
        <dbReference type="Proteomes" id="UP001159364"/>
    </source>
</evidence>
<comment type="similarity">
    <text evidence="2">Belongs to the RLP family.</text>
</comment>
<accession>A0AAV8S4V0</accession>
<organism evidence="14 15">
    <name type="scientific">Erythroxylum novogranatense</name>
    <dbReference type="NCBI Taxonomy" id="1862640"/>
    <lineage>
        <taxon>Eukaryota</taxon>
        <taxon>Viridiplantae</taxon>
        <taxon>Streptophyta</taxon>
        <taxon>Embryophyta</taxon>
        <taxon>Tracheophyta</taxon>
        <taxon>Spermatophyta</taxon>
        <taxon>Magnoliopsida</taxon>
        <taxon>eudicotyledons</taxon>
        <taxon>Gunneridae</taxon>
        <taxon>Pentapetalae</taxon>
        <taxon>rosids</taxon>
        <taxon>fabids</taxon>
        <taxon>Malpighiales</taxon>
        <taxon>Erythroxylaceae</taxon>
        <taxon>Erythroxylum</taxon>
    </lineage>
</organism>
<dbReference type="InterPro" id="IPR055414">
    <property type="entry name" value="LRR_R13L4/SHOC2-like"/>
</dbReference>
<dbReference type="PANTHER" id="PTHR48052:SF66">
    <property type="entry name" value="OS02G0610000 PROTEIN"/>
    <property type="match status" value="1"/>
</dbReference>
<feature type="domain" description="Leucine-rich repeat-containing N-terminal plant-type" evidence="12">
    <location>
        <begin position="42"/>
        <end position="80"/>
    </location>
</feature>
<sequence>MGSPRFKFRKCYLSCTVLPGILLLFISPALTSARTLSSSKGSDQQALLDFKDGIIDDPNKILSSWNESVHVCSWIGVSCSPSNGRVVSLNLEAQGLVGSLTPSIGNITYLSVINLRDNAFGGEIPEQIGRLRNLKSLNLSRNSFIGKIPYNLSKCRELTEVDARTIPPWIGNFSSLQFLKLAENNLQGSIPSELGKLSRLVFLHLYGNQLSGMIPLSLYNLSSMYHFSIAQNQLHGWLPPDIGITLPKLTIFAAGVNNFTGAVPESLANASGLLAVDFAQNGLTGPVPRNLARLVNIKRLNFDDNHLEMENLRLGFLSSLVNCIWLQVLGLAGNHFAGELPSFIANFSIWAREITMGENLIHGSIPSGMDKLERLYLLGLENNYLSLNFYPLPAAKIKHMNHGDRSSDSE</sequence>
<keyword evidence="10" id="KW-0675">Receptor</keyword>
<comment type="subcellular location">
    <subcellularLocation>
        <location evidence="1">Cell membrane</location>
        <topology evidence="1">Single-pass type I membrane protein</topology>
    </subcellularLocation>
</comment>
<evidence type="ECO:0000259" key="12">
    <source>
        <dbReference type="Pfam" id="PF08263"/>
    </source>
</evidence>
<name>A0AAV8S4V0_9ROSI</name>
<evidence type="ECO:0000256" key="7">
    <source>
        <dbReference type="ARBA" id="ARBA00022737"/>
    </source>
</evidence>
<keyword evidence="4" id="KW-0433">Leucine-rich repeat</keyword>
<keyword evidence="8" id="KW-1133">Transmembrane helix</keyword>
<keyword evidence="5" id="KW-0812">Transmembrane</keyword>
<reference evidence="14 15" key="1">
    <citation type="submission" date="2021-09" db="EMBL/GenBank/DDBJ databases">
        <title>Genomic insights and catalytic innovation underlie evolution of tropane alkaloids biosynthesis.</title>
        <authorList>
            <person name="Wang Y.-J."/>
            <person name="Tian T."/>
            <person name="Huang J.-P."/>
            <person name="Huang S.-X."/>
        </authorList>
    </citation>
    <scope>NUCLEOTIDE SEQUENCE [LARGE SCALE GENOMIC DNA]</scope>
    <source>
        <strain evidence="14">KIB-2018</strain>
        <tissue evidence="14">Leaf</tissue>
    </source>
</reference>
<evidence type="ECO:0000256" key="8">
    <source>
        <dbReference type="ARBA" id="ARBA00022989"/>
    </source>
</evidence>
<dbReference type="Pfam" id="PF08263">
    <property type="entry name" value="LRRNT_2"/>
    <property type="match status" value="1"/>
</dbReference>
<gene>
    <name evidence="14" type="ORF">K2173_008398</name>
</gene>
<keyword evidence="15" id="KW-1185">Reference proteome</keyword>
<keyword evidence="9" id="KW-0472">Membrane</keyword>
<dbReference type="Gene3D" id="3.80.10.10">
    <property type="entry name" value="Ribonuclease Inhibitor"/>
    <property type="match status" value="2"/>
</dbReference>
<dbReference type="Pfam" id="PF23598">
    <property type="entry name" value="LRR_14"/>
    <property type="match status" value="1"/>
</dbReference>
<dbReference type="GO" id="GO:0005886">
    <property type="term" value="C:plasma membrane"/>
    <property type="evidence" value="ECO:0007669"/>
    <property type="project" value="UniProtKB-SubCell"/>
</dbReference>
<keyword evidence="3" id="KW-1003">Cell membrane</keyword>